<dbReference type="InterPro" id="IPR001810">
    <property type="entry name" value="F-box_dom"/>
</dbReference>
<dbReference type="Pfam" id="PF12937">
    <property type="entry name" value="F-box-like"/>
    <property type="match status" value="1"/>
</dbReference>
<keyword evidence="1" id="KW-0472">Membrane</keyword>
<dbReference type="InterPro" id="IPR036047">
    <property type="entry name" value="F-box-like_dom_sf"/>
</dbReference>
<feature type="transmembrane region" description="Helical" evidence="1">
    <location>
        <begin position="13"/>
        <end position="30"/>
    </location>
</feature>
<keyword evidence="1" id="KW-1133">Transmembrane helix</keyword>
<reference evidence="3" key="1">
    <citation type="submission" date="2020-11" db="EMBL/GenBank/DDBJ databases">
        <authorList>
            <consortium name="DOE Joint Genome Institute"/>
            <person name="Ahrendt S."/>
            <person name="Riley R."/>
            <person name="Andreopoulos W."/>
            <person name="LaButti K."/>
            <person name="Pangilinan J."/>
            <person name="Ruiz-duenas F.J."/>
            <person name="Barrasa J.M."/>
            <person name="Sanchez-Garcia M."/>
            <person name="Camarero S."/>
            <person name="Miyauchi S."/>
            <person name="Serrano A."/>
            <person name="Linde D."/>
            <person name="Babiker R."/>
            <person name="Drula E."/>
            <person name="Ayuso-Fernandez I."/>
            <person name="Pacheco R."/>
            <person name="Padilla G."/>
            <person name="Ferreira P."/>
            <person name="Barriuso J."/>
            <person name="Kellner H."/>
            <person name="Castanera R."/>
            <person name="Alfaro M."/>
            <person name="Ramirez L."/>
            <person name="Pisabarro A.G."/>
            <person name="Kuo A."/>
            <person name="Tritt A."/>
            <person name="Lipzen A."/>
            <person name="He G."/>
            <person name="Yan M."/>
            <person name="Ng V."/>
            <person name="Cullen D."/>
            <person name="Martin F."/>
            <person name="Rosso M.-N."/>
            <person name="Henrissat B."/>
            <person name="Hibbett D."/>
            <person name="Martinez A.T."/>
            <person name="Grigoriev I.V."/>
        </authorList>
    </citation>
    <scope>NUCLEOTIDE SEQUENCE</scope>
    <source>
        <strain evidence="3">AH 44721</strain>
    </source>
</reference>
<protein>
    <recommendedName>
        <fullName evidence="2">F-box domain-containing protein</fullName>
    </recommendedName>
</protein>
<evidence type="ECO:0000259" key="2">
    <source>
        <dbReference type="Pfam" id="PF12937"/>
    </source>
</evidence>
<organism evidence="3 4">
    <name type="scientific">Gymnopilus junonius</name>
    <name type="common">Spectacular rustgill mushroom</name>
    <name type="synonym">Gymnopilus spectabilis subsp. junonius</name>
    <dbReference type="NCBI Taxonomy" id="109634"/>
    <lineage>
        <taxon>Eukaryota</taxon>
        <taxon>Fungi</taxon>
        <taxon>Dikarya</taxon>
        <taxon>Basidiomycota</taxon>
        <taxon>Agaricomycotina</taxon>
        <taxon>Agaricomycetes</taxon>
        <taxon>Agaricomycetidae</taxon>
        <taxon>Agaricales</taxon>
        <taxon>Agaricineae</taxon>
        <taxon>Hymenogastraceae</taxon>
        <taxon>Gymnopilus</taxon>
    </lineage>
</organism>
<dbReference type="Proteomes" id="UP000724874">
    <property type="component" value="Unassembled WGS sequence"/>
</dbReference>
<gene>
    <name evidence="3" type="ORF">CPB84DRAFT_875048</name>
</gene>
<evidence type="ECO:0000313" key="3">
    <source>
        <dbReference type="EMBL" id="KAF8902228.1"/>
    </source>
</evidence>
<proteinExistence type="predicted"/>
<dbReference type="Gene3D" id="1.20.1280.50">
    <property type="match status" value="1"/>
</dbReference>
<sequence length="205" mass="23650">MSSISINSLPPEILSLIFYFYFLGFGSVLSSRDRRERKSLPFRLGAVCRRWREVSCTTHVLWTRVYIHPTNRPSHPTEKEHFLQFVQEWLKRSGQLPLSITFRFLLEPGHFPGEHTPHIRALVGMIKALSNRWSQMELDLDPAFLPLWGGPAVSAPELLGFPCNQVTGMRIDLAMNSVYWMQIQRKLILVLLPYLSNQSNLDGKT</sequence>
<feature type="domain" description="F-box" evidence="2">
    <location>
        <begin position="6"/>
        <end position="67"/>
    </location>
</feature>
<keyword evidence="4" id="KW-1185">Reference proteome</keyword>
<evidence type="ECO:0000313" key="4">
    <source>
        <dbReference type="Proteomes" id="UP000724874"/>
    </source>
</evidence>
<evidence type="ECO:0000256" key="1">
    <source>
        <dbReference type="SAM" id="Phobius"/>
    </source>
</evidence>
<dbReference type="OrthoDB" id="3365698at2759"/>
<dbReference type="AlphaFoldDB" id="A0A9P5NPN7"/>
<dbReference type="SUPFAM" id="SSF81383">
    <property type="entry name" value="F-box domain"/>
    <property type="match status" value="1"/>
</dbReference>
<dbReference type="EMBL" id="JADNYJ010000037">
    <property type="protein sequence ID" value="KAF8902228.1"/>
    <property type="molecule type" value="Genomic_DNA"/>
</dbReference>
<comment type="caution">
    <text evidence="3">The sequence shown here is derived from an EMBL/GenBank/DDBJ whole genome shotgun (WGS) entry which is preliminary data.</text>
</comment>
<accession>A0A9P5NPN7</accession>
<keyword evidence="1" id="KW-0812">Transmembrane</keyword>
<name>A0A9P5NPN7_GYMJU</name>